<name>A0A1A8T7F7_9GAMM</name>
<proteinExistence type="predicted"/>
<dbReference type="OrthoDB" id="9807923at2"/>
<dbReference type="RefSeq" id="WP_067207320.1">
    <property type="nucleotide sequence ID" value="NZ_FLOC01000003.1"/>
</dbReference>
<keyword evidence="1" id="KW-0812">Transmembrane</keyword>
<dbReference type="AlphaFoldDB" id="A0A1A8T7F7"/>
<dbReference type="EMBL" id="FLOC01000003">
    <property type="protein sequence ID" value="SBS27331.1"/>
    <property type="molecule type" value="Genomic_DNA"/>
</dbReference>
<evidence type="ECO:0000256" key="1">
    <source>
        <dbReference type="SAM" id="Phobius"/>
    </source>
</evidence>
<sequence>MQPTQALVSLRYVTRIAAVIILMAVAVGFFLPSDYRIERRALAPSAQYDLVQERLYNPEAWKDWVYIESGSLVLQEGGETLQPGNRYLIQYDGEVTKQGSIVINSVSMNEITFTVQPNQKTQPIPNTLQIEVAANGQTNLQWVIEGELDAGFLSPYLAFLANRIAGGNIESSLSNLVR</sequence>
<organism evidence="2 3">
    <name type="scientific">Marinomonas aquimarina</name>
    <dbReference type="NCBI Taxonomy" id="295068"/>
    <lineage>
        <taxon>Bacteria</taxon>
        <taxon>Pseudomonadati</taxon>
        <taxon>Pseudomonadota</taxon>
        <taxon>Gammaproteobacteria</taxon>
        <taxon>Oceanospirillales</taxon>
        <taxon>Oceanospirillaceae</taxon>
        <taxon>Marinomonas</taxon>
    </lineage>
</organism>
<evidence type="ECO:0000313" key="2">
    <source>
        <dbReference type="EMBL" id="SBS27331.1"/>
    </source>
</evidence>
<dbReference type="STRING" id="295068.MAQ5080_00790"/>
<accession>A0A1A8T7F7</accession>
<evidence type="ECO:0000313" key="3">
    <source>
        <dbReference type="Proteomes" id="UP000092627"/>
    </source>
</evidence>
<keyword evidence="3" id="KW-1185">Reference proteome</keyword>
<gene>
    <name evidence="2" type="ORF">MAQ5080_00790</name>
</gene>
<protein>
    <recommendedName>
        <fullName evidence="4">Polyketide cyclase / dehydrase and lipid transport</fullName>
    </recommendedName>
</protein>
<keyword evidence="1" id="KW-0472">Membrane</keyword>
<keyword evidence="1" id="KW-1133">Transmembrane helix</keyword>
<dbReference type="Proteomes" id="UP000092627">
    <property type="component" value="Unassembled WGS sequence"/>
</dbReference>
<evidence type="ECO:0008006" key="4">
    <source>
        <dbReference type="Google" id="ProtNLM"/>
    </source>
</evidence>
<feature type="transmembrane region" description="Helical" evidence="1">
    <location>
        <begin position="12"/>
        <end position="31"/>
    </location>
</feature>
<reference evidence="2 3" key="1">
    <citation type="submission" date="2016-06" db="EMBL/GenBank/DDBJ databases">
        <authorList>
            <person name="Kjaerup R.B."/>
            <person name="Dalgaard T.S."/>
            <person name="Juul-Madsen H.R."/>
        </authorList>
    </citation>
    <scope>NUCLEOTIDE SEQUENCE [LARGE SCALE GENOMIC DNA]</scope>
    <source>
        <strain evidence="2 3">CECT 5080</strain>
    </source>
</reference>